<accession>A0ACB9AXN3</accession>
<keyword evidence="2" id="KW-1185">Reference proteome</keyword>
<dbReference type="EMBL" id="CM042053">
    <property type="protein sequence ID" value="KAI3714917.1"/>
    <property type="molecule type" value="Genomic_DNA"/>
</dbReference>
<organism evidence="1 2">
    <name type="scientific">Arctium lappa</name>
    <name type="common">Greater burdock</name>
    <name type="synonym">Lappa major</name>
    <dbReference type="NCBI Taxonomy" id="4217"/>
    <lineage>
        <taxon>Eukaryota</taxon>
        <taxon>Viridiplantae</taxon>
        <taxon>Streptophyta</taxon>
        <taxon>Embryophyta</taxon>
        <taxon>Tracheophyta</taxon>
        <taxon>Spermatophyta</taxon>
        <taxon>Magnoliopsida</taxon>
        <taxon>eudicotyledons</taxon>
        <taxon>Gunneridae</taxon>
        <taxon>Pentapetalae</taxon>
        <taxon>asterids</taxon>
        <taxon>campanulids</taxon>
        <taxon>Asterales</taxon>
        <taxon>Asteraceae</taxon>
        <taxon>Carduoideae</taxon>
        <taxon>Cardueae</taxon>
        <taxon>Arctiinae</taxon>
        <taxon>Arctium</taxon>
    </lineage>
</organism>
<evidence type="ECO:0000313" key="1">
    <source>
        <dbReference type="EMBL" id="KAI3714917.1"/>
    </source>
</evidence>
<gene>
    <name evidence="1" type="ORF">L6452_21879</name>
</gene>
<sequence length="215" mass="24744">MRLCLNNTLKLNATLLPLLSPSIFDFIISSRTTPETPNSEPEFQALVVSTTCSKTPSLEHNLKFIESESEYLFNKIDPYLDIDLKTPNQKPNRNFHRYNSPTDGVVPVQNKNNNDHYQIPPHEHLSSDVVVEGLPAYDIDYTGSKPFMYNFTSQSISQSVLEAAIGDKLNLKIVFVSFEFQNPWFKFDDEKFMSLWNEEIRKMISKKKTDLRCGI</sequence>
<evidence type="ECO:0000313" key="2">
    <source>
        <dbReference type="Proteomes" id="UP001055879"/>
    </source>
</evidence>
<comment type="caution">
    <text evidence="1">The sequence shown here is derived from an EMBL/GenBank/DDBJ whole genome shotgun (WGS) entry which is preliminary data.</text>
</comment>
<proteinExistence type="predicted"/>
<protein>
    <submittedName>
        <fullName evidence="1">Uncharacterized protein</fullName>
    </submittedName>
</protein>
<reference evidence="1 2" key="2">
    <citation type="journal article" date="2022" name="Mol. Ecol. Resour.">
        <title>The genomes of chicory, endive, great burdock and yacon provide insights into Asteraceae paleo-polyploidization history and plant inulin production.</title>
        <authorList>
            <person name="Fan W."/>
            <person name="Wang S."/>
            <person name="Wang H."/>
            <person name="Wang A."/>
            <person name="Jiang F."/>
            <person name="Liu H."/>
            <person name="Zhao H."/>
            <person name="Xu D."/>
            <person name="Zhang Y."/>
        </authorList>
    </citation>
    <scope>NUCLEOTIDE SEQUENCE [LARGE SCALE GENOMIC DNA]</scope>
    <source>
        <strain evidence="2">cv. Niubang</strain>
    </source>
</reference>
<dbReference type="Proteomes" id="UP001055879">
    <property type="component" value="Linkage Group LG07"/>
</dbReference>
<name>A0ACB9AXN3_ARCLA</name>
<reference evidence="2" key="1">
    <citation type="journal article" date="2022" name="Mol. Ecol. Resour.">
        <title>The genomes of chicory, endive, great burdock and yacon provide insights into Asteraceae palaeo-polyploidization history and plant inulin production.</title>
        <authorList>
            <person name="Fan W."/>
            <person name="Wang S."/>
            <person name="Wang H."/>
            <person name="Wang A."/>
            <person name="Jiang F."/>
            <person name="Liu H."/>
            <person name="Zhao H."/>
            <person name="Xu D."/>
            <person name="Zhang Y."/>
        </authorList>
    </citation>
    <scope>NUCLEOTIDE SEQUENCE [LARGE SCALE GENOMIC DNA]</scope>
    <source>
        <strain evidence="2">cv. Niubang</strain>
    </source>
</reference>